<dbReference type="PANTHER" id="PTHR31005:SF8">
    <property type="entry name" value="DUF4139 DOMAIN-CONTAINING PROTEIN"/>
    <property type="match status" value="1"/>
</dbReference>
<evidence type="ECO:0000313" key="4">
    <source>
        <dbReference type="Proteomes" id="UP000319731"/>
    </source>
</evidence>
<accession>A0A507C476</accession>
<dbReference type="Pfam" id="PF13598">
    <property type="entry name" value="DUF4139"/>
    <property type="match status" value="1"/>
</dbReference>
<dbReference type="NCBIfam" id="TIGR02231">
    <property type="entry name" value="mucoidy inhibitor MuiA family protein"/>
    <property type="match status" value="1"/>
</dbReference>
<feature type="domain" description="DUF4139" evidence="1">
    <location>
        <begin position="242"/>
        <end position="603"/>
    </location>
</feature>
<dbReference type="RefSeq" id="XP_031023548.1">
    <property type="nucleotide sequence ID" value="XM_031170434.1"/>
</dbReference>
<dbReference type="GeneID" id="42005731"/>
<sequence length="613" mass="67032">MASITDSTTTGAANTVEATPNAVDIDAKKEKVSSVVVFSDRAQVTRIFTGKALLVGQNEVKIKNLPTYIDKDSIRVEGRGNATILDVVFTSKWVTKEPVSDSKEVDKLKSRIKAIDIKVKALANEKKRVDGQRKLFNDYADAVTTNKPVQANATPVTQGAPAMLEGKVVEGLVDFVASLARKWEVFDEREAEIAEEVTALEEEKYGINMNLNQMGSQSYSTQENVVEVVVLLDAEKDGDVDLTLSYIVTRASWTSLFDIRVFTDSKAMKLTYKAEIKQSTGEDWTDVSLALSTATPAVGGDPPELSPWYVSIRPKPRPMMEKKSKSMVSARRSSPNMAFGGAPAPPMVMSAAPMMASYAQAPGGGGSMSQDMLLMDEESASDMNQRTAFARESLTSTTYQIPSKATIPSDNVPHKVTVAIIDYKPTFTWTSVPKIDAKAFLKATVKNDSEYALLAGPANIFLDDSFVCKASLKSVAPQEEFESSLGIDNTIRITYKPVSKKTETSGILQRSNVTRYTQAIEIKNTKQQEITLNLVDQIPISSEEKLVVRIVKPDVTVAKPVASYVDAGNEVGVKYVEREGKFEYTLKMKPGTKQVVEFCWDVSLAVTEAIDGI</sequence>
<evidence type="ECO:0000259" key="2">
    <source>
        <dbReference type="Pfam" id="PF13600"/>
    </source>
</evidence>
<dbReference type="InterPro" id="IPR025554">
    <property type="entry name" value="DUF4140"/>
</dbReference>
<gene>
    <name evidence="3" type="ORF">SmJEL517_g04506</name>
</gene>
<comment type="caution">
    <text evidence="3">The sequence shown here is derived from an EMBL/GenBank/DDBJ whole genome shotgun (WGS) entry which is preliminary data.</text>
</comment>
<dbReference type="AlphaFoldDB" id="A0A507C476"/>
<name>A0A507C476_9FUNG</name>
<keyword evidence="4" id="KW-1185">Reference proteome</keyword>
<protein>
    <recommendedName>
        <fullName evidence="5">DUF4139 domain-containing protein</fullName>
    </recommendedName>
</protein>
<organism evidence="3 4">
    <name type="scientific">Synchytrium microbalum</name>
    <dbReference type="NCBI Taxonomy" id="1806994"/>
    <lineage>
        <taxon>Eukaryota</taxon>
        <taxon>Fungi</taxon>
        <taxon>Fungi incertae sedis</taxon>
        <taxon>Chytridiomycota</taxon>
        <taxon>Chytridiomycota incertae sedis</taxon>
        <taxon>Chytridiomycetes</taxon>
        <taxon>Synchytriales</taxon>
        <taxon>Synchytriaceae</taxon>
        <taxon>Synchytrium</taxon>
    </lineage>
</organism>
<dbReference type="Proteomes" id="UP000319731">
    <property type="component" value="Unassembled WGS sequence"/>
</dbReference>
<dbReference type="Pfam" id="PF13600">
    <property type="entry name" value="DUF4140"/>
    <property type="match status" value="1"/>
</dbReference>
<evidence type="ECO:0000259" key="1">
    <source>
        <dbReference type="Pfam" id="PF13598"/>
    </source>
</evidence>
<dbReference type="EMBL" id="QEAO01000031">
    <property type="protein sequence ID" value="TPX32323.1"/>
    <property type="molecule type" value="Genomic_DNA"/>
</dbReference>
<dbReference type="STRING" id="1806994.A0A507C476"/>
<feature type="domain" description="DUF4140" evidence="2">
    <location>
        <begin position="35"/>
        <end position="135"/>
    </location>
</feature>
<evidence type="ECO:0000313" key="3">
    <source>
        <dbReference type="EMBL" id="TPX32323.1"/>
    </source>
</evidence>
<proteinExistence type="predicted"/>
<dbReference type="OrthoDB" id="10068793at2759"/>
<dbReference type="PANTHER" id="PTHR31005">
    <property type="entry name" value="DUF4139 DOMAIN-CONTAINING PROTEIN"/>
    <property type="match status" value="1"/>
</dbReference>
<dbReference type="InterPro" id="IPR037291">
    <property type="entry name" value="DUF4139"/>
</dbReference>
<dbReference type="InterPro" id="IPR011935">
    <property type="entry name" value="CHP02231"/>
</dbReference>
<evidence type="ECO:0008006" key="5">
    <source>
        <dbReference type="Google" id="ProtNLM"/>
    </source>
</evidence>
<reference evidence="3 4" key="1">
    <citation type="journal article" date="2019" name="Sci. Rep.">
        <title>Comparative genomics of chytrid fungi reveal insights into the obligate biotrophic and pathogenic lifestyle of Synchytrium endobioticum.</title>
        <authorList>
            <person name="van de Vossenberg B.T.L.H."/>
            <person name="Warris S."/>
            <person name="Nguyen H.D.T."/>
            <person name="van Gent-Pelzer M.P.E."/>
            <person name="Joly D.L."/>
            <person name="van de Geest H.C."/>
            <person name="Bonants P.J.M."/>
            <person name="Smith D.S."/>
            <person name="Levesque C.A."/>
            <person name="van der Lee T.A.J."/>
        </authorList>
    </citation>
    <scope>NUCLEOTIDE SEQUENCE [LARGE SCALE GENOMIC DNA]</scope>
    <source>
        <strain evidence="3 4">JEL517</strain>
    </source>
</reference>